<dbReference type="Gene3D" id="3.40.250.10">
    <property type="entry name" value="Rhodanese-like domain"/>
    <property type="match status" value="2"/>
</dbReference>
<dbReference type="PANTHER" id="PTHR11364">
    <property type="entry name" value="THIOSULFATE SULFERTANSFERASE"/>
    <property type="match status" value="1"/>
</dbReference>
<dbReference type="InterPro" id="IPR045078">
    <property type="entry name" value="TST/MPST-like"/>
</dbReference>
<reference evidence="4 5" key="1">
    <citation type="submission" date="2018-10" db="EMBL/GenBank/DDBJ databases">
        <title>Sinomicrobium pectinilyticum sp. nov., a pectinase-producing bacterium isolated from alkaline and saline soil, and emended description of the genus Sinomicrobium.</title>
        <authorList>
            <person name="Cheng B."/>
            <person name="Li C."/>
            <person name="Lai Q."/>
            <person name="Du M."/>
            <person name="Shao Z."/>
            <person name="Xu P."/>
            <person name="Yang C."/>
        </authorList>
    </citation>
    <scope>NUCLEOTIDE SEQUENCE [LARGE SCALE GENOMIC DNA]</scope>
    <source>
        <strain evidence="4 5">5DNS001</strain>
    </source>
</reference>
<accession>A0A3N0DRS5</accession>
<feature type="domain" description="Rhodanese" evidence="3">
    <location>
        <begin position="15"/>
        <end position="133"/>
    </location>
</feature>
<dbReference type="Proteomes" id="UP000267469">
    <property type="component" value="Unassembled WGS sequence"/>
</dbReference>
<name>A0A3N0DRS5_SINP1</name>
<feature type="domain" description="Rhodanese" evidence="3">
    <location>
        <begin position="168"/>
        <end position="277"/>
    </location>
</feature>
<evidence type="ECO:0000313" key="5">
    <source>
        <dbReference type="Proteomes" id="UP000267469"/>
    </source>
</evidence>
<evidence type="ECO:0000259" key="3">
    <source>
        <dbReference type="PROSITE" id="PS50206"/>
    </source>
</evidence>
<dbReference type="SUPFAM" id="SSF52821">
    <property type="entry name" value="Rhodanese/Cell cycle control phosphatase"/>
    <property type="match status" value="2"/>
</dbReference>
<dbReference type="CDD" id="cd01449">
    <property type="entry name" value="TST_Repeat_2"/>
    <property type="match status" value="1"/>
</dbReference>
<evidence type="ECO:0000256" key="2">
    <source>
        <dbReference type="ARBA" id="ARBA00022737"/>
    </source>
</evidence>
<dbReference type="OrthoDB" id="9770030at2"/>
<dbReference type="RefSeq" id="WP_123217694.1">
    <property type="nucleotide sequence ID" value="NZ_RJTM01000135.1"/>
</dbReference>
<keyword evidence="5" id="KW-1185">Reference proteome</keyword>
<dbReference type="Pfam" id="PF00581">
    <property type="entry name" value="Rhodanese"/>
    <property type="match status" value="2"/>
</dbReference>
<comment type="caution">
    <text evidence="4">The sequence shown here is derived from an EMBL/GenBank/DDBJ whole genome shotgun (WGS) entry which is preliminary data.</text>
</comment>
<evidence type="ECO:0000313" key="4">
    <source>
        <dbReference type="EMBL" id="RNL78176.1"/>
    </source>
</evidence>
<sequence length="278" mass="30572">MTPILQPEALIPLLDSGNLVLVDAGNGKDARDNYNRKHLQGALFADLNTQLADIREDASDGGRHPLPDAEKFSQTLTSLGISPESHVVIYDDKNGANAAARFWWMLRAIGHEKVQVLNGGLREAEKAGVPLRSEKESAQVTGAYPVKKWQWPLADIRETEAASGNDYFRIIDVRDRERYLGLTEPLDPVAGHIPGAVNMPFRDNLDADGRFKAPGTLHAMYKPLFADYAPANIIVHCGSGVTACHTILAMNYAGLPVPRLYPGSWSEWCRSGKDMEKN</sequence>
<dbReference type="GO" id="GO:0004792">
    <property type="term" value="F:thiosulfate-cyanide sulfurtransferase activity"/>
    <property type="evidence" value="ECO:0007669"/>
    <property type="project" value="TreeGrafter"/>
</dbReference>
<evidence type="ECO:0000256" key="1">
    <source>
        <dbReference type="ARBA" id="ARBA00022679"/>
    </source>
</evidence>
<protein>
    <submittedName>
        <fullName evidence="4">Sulfurtransferase</fullName>
    </submittedName>
</protein>
<dbReference type="CDD" id="cd01448">
    <property type="entry name" value="TST_Repeat_1"/>
    <property type="match status" value="1"/>
</dbReference>
<dbReference type="EMBL" id="RJTM01000135">
    <property type="protein sequence ID" value="RNL78176.1"/>
    <property type="molecule type" value="Genomic_DNA"/>
</dbReference>
<dbReference type="SMART" id="SM00450">
    <property type="entry name" value="RHOD"/>
    <property type="match status" value="2"/>
</dbReference>
<dbReference type="InterPro" id="IPR001763">
    <property type="entry name" value="Rhodanese-like_dom"/>
</dbReference>
<proteinExistence type="predicted"/>
<gene>
    <name evidence="4" type="ORF">ED312_19435</name>
</gene>
<keyword evidence="1 4" id="KW-0808">Transferase</keyword>
<organism evidence="4 5">
    <name type="scientific">Sinomicrobium pectinilyticum</name>
    <dbReference type="NCBI Taxonomy" id="1084421"/>
    <lineage>
        <taxon>Bacteria</taxon>
        <taxon>Pseudomonadati</taxon>
        <taxon>Bacteroidota</taxon>
        <taxon>Flavobacteriia</taxon>
        <taxon>Flavobacteriales</taxon>
        <taxon>Flavobacteriaceae</taxon>
        <taxon>Sinomicrobium</taxon>
    </lineage>
</organism>
<dbReference type="InterPro" id="IPR036873">
    <property type="entry name" value="Rhodanese-like_dom_sf"/>
</dbReference>
<dbReference type="PROSITE" id="PS50206">
    <property type="entry name" value="RHODANESE_3"/>
    <property type="match status" value="2"/>
</dbReference>
<dbReference type="AlphaFoldDB" id="A0A3N0DRS5"/>
<keyword evidence="2" id="KW-0677">Repeat</keyword>
<dbReference type="PANTHER" id="PTHR11364:SF27">
    <property type="entry name" value="SULFURTRANSFERASE"/>
    <property type="match status" value="1"/>
</dbReference>